<organism evidence="8 9">
    <name type="scientific">Cryptosporidium xiaoi</name>
    <dbReference type="NCBI Taxonomy" id="659607"/>
    <lineage>
        <taxon>Eukaryota</taxon>
        <taxon>Sar</taxon>
        <taxon>Alveolata</taxon>
        <taxon>Apicomplexa</taxon>
        <taxon>Conoidasida</taxon>
        <taxon>Coccidia</taxon>
        <taxon>Eucoccidiorida</taxon>
        <taxon>Eimeriorina</taxon>
        <taxon>Cryptosporidiidae</taxon>
        <taxon>Cryptosporidium</taxon>
    </lineage>
</organism>
<accession>A0AAV9Y648</accession>
<dbReference type="PROSITE" id="PS51039">
    <property type="entry name" value="ZF_AN1"/>
    <property type="match status" value="1"/>
</dbReference>
<dbReference type="InterPro" id="IPR035896">
    <property type="entry name" value="AN1-like_Znf"/>
</dbReference>
<dbReference type="SUPFAM" id="SSF57716">
    <property type="entry name" value="Glucocorticoid receptor-like (DNA-binding domain)"/>
    <property type="match status" value="1"/>
</dbReference>
<keyword evidence="9" id="KW-1185">Reference proteome</keyword>
<evidence type="ECO:0000256" key="4">
    <source>
        <dbReference type="PROSITE-ProRule" id="PRU00449"/>
    </source>
</evidence>
<dbReference type="AlphaFoldDB" id="A0AAV9Y648"/>
<feature type="region of interest" description="Disordered" evidence="5">
    <location>
        <begin position="95"/>
        <end position="117"/>
    </location>
</feature>
<feature type="compositionally biased region" description="Low complexity" evidence="5">
    <location>
        <begin position="95"/>
        <end position="108"/>
    </location>
</feature>
<dbReference type="InterPro" id="IPR002653">
    <property type="entry name" value="Znf_A20"/>
</dbReference>
<dbReference type="Proteomes" id="UP001311799">
    <property type="component" value="Unassembled WGS sequence"/>
</dbReference>
<dbReference type="SUPFAM" id="SSF118310">
    <property type="entry name" value="AN1-like Zinc finger"/>
    <property type="match status" value="1"/>
</dbReference>
<evidence type="ECO:0000259" key="6">
    <source>
        <dbReference type="PROSITE" id="PS51036"/>
    </source>
</evidence>
<feature type="region of interest" description="Disordered" evidence="5">
    <location>
        <begin position="136"/>
        <end position="162"/>
    </location>
</feature>
<evidence type="ECO:0000256" key="1">
    <source>
        <dbReference type="ARBA" id="ARBA00022723"/>
    </source>
</evidence>
<evidence type="ECO:0000259" key="7">
    <source>
        <dbReference type="PROSITE" id="PS51039"/>
    </source>
</evidence>
<feature type="domain" description="AN1-type" evidence="7">
    <location>
        <begin position="166"/>
        <end position="212"/>
    </location>
</feature>
<protein>
    <submittedName>
        <fullName evidence="8">Zinc finger transcription factor ZFP33</fullName>
    </submittedName>
</protein>
<dbReference type="Pfam" id="PF01428">
    <property type="entry name" value="zf-AN1"/>
    <property type="match status" value="1"/>
</dbReference>
<comment type="caution">
    <text evidence="8">The sequence shown here is derived from an EMBL/GenBank/DDBJ whole genome shotgun (WGS) entry which is preliminary data.</text>
</comment>
<feature type="region of interest" description="Disordered" evidence="5">
    <location>
        <begin position="46"/>
        <end position="78"/>
    </location>
</feature>
<dbReference type="InterPro" id="IPR050652">
    <property type="entry name" value="AN1_A20_ZnFinger"/>
</dbReference>
<dbReference type="GO" id="GO:0003677">
    <property type="term" value="F:DNA binding"/>
    <property type="evidence" value="ECO:0007669"/>
    <property type="project" value="InterPro"/>
</dbReference>
<feature type="compositionally biased region" description="Low complexity" evidence="5">
    <location>
        <begin position="136"/>
        <end position="153"/>
    </location>
</feature>
<dbReference type="InterPro" id="IPR000058">
    <property type="entry name" value="Znf_AN1"/>
</dbReference>
<dbReference type="GO" id="GO:0008270">
    <property type="term" value="F:zinc ion binding"/>
    <property type="evidence" value="ECO:0007669"/>
    <property type="project" value="UniProtKB-KW"/>
</dbReference>
<proteinExistence type="predicted"/>
<evidence type="ECO:0000256" key="3">
    <source>
        <dbReference type="ARBA" id="ARBA00022833"/>
    </source>
</evidence>
<dbReference type="PANTHER" id="PTHR10634:SF149">
    <property type="entry name" value="AN1-TYPE DOMAIN-CONTAINING PROTEIN-RELATED"/>
    <property type="match status" value="1"/>
</dbReference>
<dbReference type="PANTHER" id="PTHR10634">
    <property type="entry name" value="AN1-TYPE ZINC FINGER PROTEIN"/>
    <property type="match status" value="1"/>
</dbReference>
<dbReference type="Pfam" id="PF01754">
    <property type="entry name" value="zf-A20"/>
    <property type="match status" value="1"/>
</dbReference>
<keyword evidence="1" id="KW-0479">Metal-binding</keyword>
<dbReference type="Gene3D" id="1.20.5.4770">
    <property type="match status" value="1"/>
</dbReference>
<dbReference type="SMART" id="SM00154">
    <property type="entry name" value="ZnF_AN1"/>
    <property type="match status" value="1"/>
</dbReference>
<evidence type="ECO:0000256" key="5">
    <source>
        <dbReference type="SAM" id="MobiDB-lite"/>
    </source>
</evidence>
<name>A0AAV9Y648_9CRYT</name>
<evidence type="ECO:0000313" key="8">
    <source>
        <dbReference type="EMBL" id="KAK6590281.1"/>
    </source>
</evidence>
<evidence type="ECO:0000256" key="2">
    <source>
        <dbReference type="ARBA" id="ARBA00022771"/>
    </source>
</evidence>
<reference evidence="8 9" key="1">
    <citation type="submission" date="2023-10" db="EMBL/GenBank/DDBJ databases">
        <title>Comparative genomics analysis reveals potential genetic determinants of host preference in Cryptosporidium xiaoi.</title>
        <authorList>
            <person name="Xiao L."/>
            <person name="Li J."/>
        </authorList>
    </citation>
    <scope>NUCLEOTIDE SEQUENCE [LARGE SCALE GENOMIC DNA]</scope>
    <source>
        <strain evidence="8 9">52996</strain>
    </source>
</reference>
<gene>
    <name evidence="8" type="ORF">RS030_162505</name>
</gene>
<evidence type="ECO:0000313" key="9">
    <source>
        <dbReference type="Proteomes" id="UP001311799"/>
    </source>
</evidence>
<dbReference type="PROSITE" id="PS51036">
    <property type="entry name" value="ZF_A20"/>
    <property type="match status" value="1"/>
</dbReference>
<keyword evidence="2 4" id="KW-0863">Zinc-finger</keyword>
<keyword evidence="3" id="KW-0862">Zinc</keyword>
<dbReference type="Gene3D" id="4.10.1110.10">
    <property type="entry name" value="AN1-like Zinc finger"/>
    <property type="match status" value="1"/>
</dbReference>
<dbReference type="EMBL" id="JAWDEY010000007">
    <property type="protein sequence ID" value="KAK6590281.1"/>
    <property type="molecule type" value="Genomic_DNA"/>
</dbReference>
<dbReference type="SMART" id="SM00259">
    <property type="entry name" value="ZnF_A20"/>
    <property type="match status" value="1"/>
</dbReference>
<sequence length="231" mass="25267">MDSNTPPVSSSPVHSPSLCLNNCGFYGNPTTNNLCSKCYKDSISRNNGSNTVNSSNVDSNNSNSEKINIDNVSSNDNSNIVSNVKVNNEFATKTSTLSTNSNSISQSKPKNESNIDCGNDFTETDLKTSLDNDINNINGNTSSNDSSSSSTSLVKATSQEHVEKKPAVPGRCYKCNRKVGIYGFSCRCGFNFCSSHRYADTHDCTFDYKTFEREQLRKTNQAVVADKIQRI</sequence>
<feature type="domain" description="A20-type" evidence="6">
    <location>
        <begin position="13"/>
        <end position="47"/>
    </location>
</feature>